<feature type="compositionally biased region" description="Basic and acidic residues" evidence="1">
    <location>
        <begin position="13"/>
        <end position="30"/>
    </location>
</feature>
<dbReference type="EMBL" id="MU167413">
    <property type="protein sequence ID" value="KAG0140901.1"/>
    <property type="molecule type" value="Genomic_DNA"/>
</dbReference>
<feature type="region of interest" description="Disordered" evidence="1">
    <location>
        <begin position="91"/>
        <end position="156"/>
    </location>
</feature>
<reference evidence="2" key="1">
    <citation type="submission" date="2013-11" db="EMBL/GenBank/DDBJ databases">
        <title>Genome sequence of the fusiform rust pathogen reveals effectors for host alternation and coevolution with pine.</title>
        <authorList>
            <consortium name="DOE Joint Genome Institute"/>
            <person name="Smith K."/>
            <person name="Pendleton A."/>
            <person name="Kubisiak T."/>
            <person name="Anderson C."/>
            <person name="Salamov A."/>
            <person name="Aerts A."/>
            <person name="Riley R."/>
            <person name="Clum A."/>
            <person name="Lindquist E."/>
            <person name="Ence D."/>
            <person name="Campbell M."/>
            <person name="Kronenberg Z."/>
            <person name="Feau N."/>
            <person name="Dhillon B."/>
            <person name="Hamelin R."/>
            <person name="Burleigh J."/>
            <person name="Smith J."/>
            <person name="Yandell M."/>
            <person name="Nelson C."/>
            <person name="Grigoriev I."/>
            <person name="Davis J."/>
        </authorList>
    </citation>
    <scope>NUCLEOTIDE SEQUENCE</scope>
    <source>
        <strain evidence="2">G11</strain>
    </source>
</reference>
<sequence>MPFPPTYLPPTHRPPDSGRARRPLDTENTRRTGNVPRPQPMEMKTLHIHECPAGRGFKERTQLNLERKQAKKVSRIEQQLVALTRLIKNTKWPPCPRQRPERRPTGVIKLEMGDSCRNPITATHRPQPSHERTNPPTSTTKPSYQQIQNGLTDDPR</sequence>
<feature type="region of interest" description="Disordered" evidence="1">
    <location>
        <begin position="1"/>
        <end position="42"/>
    </location>
</feature>
<proteinExistence type="predicted"/>
<dbReference type="Proteomes" id="UP000886653">
    <property type="component" value="Unassembled WGS sequence"/>
</dbReference>
<name>A0A9P6T6J2_9BASI</name>
<evidence type="ECO:0000313" key="3">
    <source>
        <dbReference type="Proteomes" id="UP000886653"/>
    </source>
</evidence>
<feature type="compositionally biased region" description="Pro residues" evidence="1">
    <location>
        <begin position="1"/>
        <end position="12"/>
    </location>
</feature>
<keyword evidence="3" id="KW-1185">Reference proteome</keyword>
<gene>
    <name evidence="2" type="ORF">CROQUDRAFT_110828</name>
</gene>
<comment type="caution">
    <text evidence="2">The sequence shown here is derived from an EMBL/GenBank/DDBJ whole genome shotgun (WGS) entry which is preliminary data.</text>
</comment>
<protein>
    <submittedName>
        <fullName evidence="2">Uncharacterized protein</fullName>
    </submittedName>
</protein>
<evidence type="ECO:0000313" key="2">
    <source>
        <dbReference type="EMBL" id="KAG0140901.1"/>
    </source>
</evidence>
<accession>A0A9P6T6J2</accession>
<organism evidence="2 3">
    <name type="scientific">Cronartium quercuum f. sp. fusiforme G11</name>
    <dbReference type="NCBI Taxonomy" id="708437"/>
    <lineage>
        <taxon>Eukaryota</taxon>
        <taxon>Fungi</taxon>
        <taxon>Dikarya</taxon>
        <taxon>Basidiomycota</taxon>
        <taxon>Pucciniomycotina</taxon>
        <taxon>Pucciniomycetes</taxon>
        <taxon>Pucciniales</taxon>
        <taxon>Coleosporiaceae</taxon>
        <taxon>Cronartium</taxon>
    </lineage>
</organism>
<dbReference type="AlphaFoldDB" id="A0A9P6T6J2"/>
<evidence type="ECO:0000256" key="1">
    <source>
        <dbReference type="SAM" id="MobiDB-lite"/>
    </source>
</evidence>
<feature type="compositionally biased region" description="Polar residues" evidence="1">
    <location>
        <begin position="134"/>
        <end position="156"/>
    </location>
</feature>